<dbReference type="GO" id="GO:0016874">
    <property type="term" value="F:ligase activity"/>
    <property type="evidence" value="ECO:0007669"/>
    <property type="project" value="UniProtKB-KW"/>
</dbReference>
<sequence>MVHSIELLFDEPTDAQLRRCWRQLADAGLPSQSRVQSATNRPHVTLLAAEHIDTAADAAVAQLLDRLPLDGVVGAPLLFGRRSYVLARLIVASPDLLALHADVHDVCAPHLRPGPAPHSAPGHWTPHVTLGRRFSAEEAGRALTAVPELGRDLTGRLVALRHWDGDQRVEHLLGGV</sequence>
<organism evidence="1 2">
    <name type="scientific">[Mycobacterium] burgundiense</name>
    <dbReference type="NCBI Taxonomy" id="3064286"/>
    <lineage>
        <taxon>Bacteria</taxon>
        <taxon>Bacillati</taxon>
        <taxon>Actinomycetota</taxon>
        <taxon>Actinomycetes</taxon>
        <taxon>Mycobacteriales</taxon>
        <taxon>Mycobacteriaceae</taxon>
        <taxon>Mycolicibacterium</taxon>
    </lineage>
</organism>
<dbReference type="Gene3D" id="3.90.1140.10">
    <property type="entry name" value="Cyclic phosphodiesterase"/>
    <property type="match status" value="1"/>
</dbReference>
<keyword evidence="2" id="KW-1185">Reference proteome</keyword>
<gene>
    <name evidence="1" type="ORF">MU0053_002634</name>
</gene>
<accession>A0ABN9NCT6</accession>
<dbReference type="Proteomes" id="UP001190465">
    <property type="component" value="Chromosome"/>
</dbReference>
<evidence type="ECO:0000313" key="2">
    <source>
        <dbReference type="Proteomes" id="UP001190465"/>
    </source>
</evidence>
<dbReference type="EMBL" id="OY726397">
    <property type="protein sequence ID" value="CAJ1504232.1"/>
    <property type="molecule type" value="Genomic_DNA"/>
</dbReference>
<proteinExistence type="predicted"/>
<dbReference type="RefSeq" id="WP_308478089.1">
    <property type="nucleotide sequence ID" value="NZ_OY726397.1"/>
</dbReference>
<evidence type="ECO:0000313" key="1">
    <source>
        <dbReference type="EMBL" id="CAJ1504232.1"/>
    </source>
</evidence>
<name>A0ABN9NCT6_9MYCO</name>
<keyword evidence="1" id="KW-0436">Ligase</keyword>
<dbReference type="SUPFAM" id="SSF55144">
    <property type="entry name" value="LigT-like"/>
    <property type="match status" value="1"/>
</dbReference>
<dbReference type="InterPro" id="IPR009097">
    <property type="entry name" value="Cyclic_Pdiesterase"/>
</dbReference>
<dbReference type="Pfam" id="PF13563">
    <property type="entry name" value="2_5_RNA_ligase2"/>
    <property type="match status" value="1"/>
</dbReference>
<reference evidence="1 2" key="1">
    <citation type="submission" date="2023-08" db="EMBL/GenBank/DDBJ databases">
        <authorList>
            <person name="Folkvardsen B D."/>
            <person name="Norman A."/>
        </authorList>
    </citation>
    <scope>NUCLEOTIDE SEQUENCE [LARGE SCALE GENOMIC DNA]</scope>
    <source>
        <strain evidence="1 2">Mu0053</strain>
    </source>
</reference>
<protein>
    <submittedName>
        <fullName evidence="1">2'-5' RNA ligase family protein</fullName>
    </submittedName>
</protein>